<organism evidence="2 3">
    <name type="scientific">Lithohypha guttulata</name>
    <dbReference type="NCBI Taxonomy" id="1690604"/>
    <lineage>
        <taxon>Eukaryota</taxon>
        <taxon>Fungi</taxon>
        <taxon>Dikarya</taxon>
        <taxon>Ascomycota</taxon>
        <taxon>Pezizomycotina</taxon>
        <taxon>Eurotiomycetes</taxon>
        <taxon>Chaetothyriomycetidae</taxon>
        <taxon>Chaetothyriales</taxon>
        <taxon>Trichomeriaceae</taxon>
        <taxon>Lithohypha</taxon>
    </lineage>
</organism>
<dbReference type="GO" id="GO:0043565">
    <property type="term" value="F:sequence-specific DNA binding"/>
    <property type="evidence" value="ECO:0007669"/>
    <property type="project" value="TreeGrafter"/>
</dbReference>
<evidence type="ECO:0000313" key="2">
    <source>
        <dbReference type="EMBL" id="KAK5091138.1"/>
    </source>
</evidence>
<dbReference type="GO" id="GO:0005634">
    <property type="term" value="C:nucleus"/>
    <property type="evidence" value="ECO:0007669"/>
    <property type="project" value="TreeGrafter"/>
</dbReference>
<sequence>MAINNHQRASAIGSALKKKSAIEIPKQGRDTFTGVSTGNSVPRSMMLPTPPNSMSPNLLPQRQDARYAQESDVDLHDVPGSALTAEALDSLGDLDSAGAITPAMLSKHHLPEILLANGPLAIRHIMSYLNSTVPGFARITSAKARRLVVAALEGRGAGIDVTGEETEVIFEKVGWGRWDARRRGQPTRDGTPPASYTSSRSGMHGLTGRGELSGASASGRYSGSDEDHDMLENEADKMSLDEDEGGYASSEAPPADPMLDVFDDDDITDEEDWESIGAEALRARSLPPGSLPNARIPSGGGRIYQPIYPSRPQRSYNMAQSVPVKARPTNKTSNSFHAINDSQERAAVEALLSLGSM</sequence>
<dbReference type="GO" id="GO:0000432">
    <property type="term" value="P:positive regulation of transcription from RNA polymerase II promoter by glucose"/>
    <property type="evidence" value="ECO:0007669"/>
    <property type="project" value="TreeGrafter"/>
</dbReference>
<name>A0AAN7T682_9EURO</name>
<proteinExistence type="predicted"/>
<feature type="region of interest" description="Disordered" evidence="1">
    <location>
        <begin position="239"/>
        <end position="258"/>
    </location>
</feature>
<evidence type="ECO:0000313" key="3">
    <source>
        <dbReference type="Proteomes" id="UP001309876"/>
    </source>
</evidence>
<dbReference type="PANTHER" id="PTHR28164:SF1">
    <property type="entry name" value="PROTEIN STB3"/>
    <property type="match status" value="1"/>
</dbReference>
<accession>A0AAN7T682</accession>
<dbReference type="RefSeq" id="XP_064752314.1">
    <property type="nucleotide sequence ID" value="XM_064901238.1"/>
</dbReference>
<dbReference type="AlphaFoldDB" id="A0AAN7T682"/>
<dbReference type="Pfam" id="PF10330">
    <property type="entry name" value="Stb3"/>
    <property type="match status" value="1"/>
</dbReference>
<keyword evidence="2" id="KW-0238">DNA-binding</keyword>
<feature type="region of interest" description="Disordered" evidence="1">
    <location>
        <begin position="181"/>
        <end position="228"/>
    </location>
</feature>
<feature type="region of interest" description="Disordered" evidence="1">
    <location>
        <begin position="23"/>
        <end position="57"/>
    </location>
</feature>
<dbReference type="EMBL" id="JAVRRJ010000001">
    <property type="protein sequence ID" value="KAK5091138.1"/>
    <property type="molecule type" value="Genomic_DNA"/>
</dbReference>
<dbReference type="InterPro" id="IPR018818">
    <property type="entry name" value="Stb3"/>
</dbReference>
<dbReference type="PANTHER" id="PTHR28164">
    <property type="entry name" value="PROTEIN STB3"/>
    <property type="match status" value="1"/>
</dbReference>
<dbReference type="Proteomes" id="UP001309876">
    <property type="component" value="Unassembled WGS sequence"/>
</dbReference>
<evidence type="ECO:0000256" key="1">
    <source>
        <dbReference type="SAM" id="MobiDB-lite"/>
    </source>
</evidence>
<keyword evidence="3" id="KW-1185">Reference proteome</keyword>
<feature type="compositionally biased region" description="Low complexity" evidence="1">
    <location>
        <begin position="213"/>
        <end position="222"/>
    </location>
</feature>
<reference evidence="2 3" key="1">
    <citation type="submission" date="2023-08" db="EMBL/GenBank/DDBJ databases">
        <title>Black Yeasts Isolated from many extreme environments.</title>
        <authorList>
            <person name="Coleine C."/>
            <person name="Stajich J.E."/>
            <person name="Selbmann L."/>
        </authorList>
    </citation>
    <scope>NUCLEOTIDE SEQUENCE [LARGE SCALE GENOMIC DNA]</scope>
    <source>
        <strain evidence="2 3">CCFEE 5910</strain>
    </source>
</reference>
<dbReference type="GeneID" id="90026579"/>
<protein>
    <submittedName>
        <fullName evidence="2">DNA-binding proteins Bright/BRCAA1/RBP1 and proteins containing BRIGHT domain</fullName>
    </submittedName>
</protein>
<comment type="caution">
    <text evidence="2">The sequence shown here is derived from an EMBL/GenBank/DDBJ whole genome shotgun (WGS) entry which is preliminary data.</text>
</comment>
<feature type="compositionally biased region" description="Polar residues" evidence="1">
    <location>
        <begin position="33"/>
        <end position="42"/>
    </location>
</feature>
<gene>
    <name evidence="2" type="primary">STB3</name>
    <name evidence="2" type="ORF">LTR05_001318</name>
</gene>